<dbReference type="AlphaFoldDB" id="A0A4Z1T7X8"/>
<feature type="compositionally biased region" description="Low complexity" evidence="2">
    <location>
        <begin position="13"/>
        <end position="41"/>
    </location>
</feature>
<dbReference type="Proteomes" id="UP000315496">
    <property type="component" value="Chromosome 1"/>
</dbReference>
<evidence type="ECO:0000256" key="1">
    <source>
        <dbReference type="PROSITE-ProRule" id="PRU00047"/>
    </source>
</evidence>
<gene>
    <name evidence="5" type="ORF">GMRT_14256</name>
</gene>
<dbReference type="PROSITE" id="PS50158">
    <property type="entry name" value="ZF_CCHC"/>
    <property type="match status" value="1"/>
</dbReference>
<keyword evidence="6" id="KW-1185">Reference proteome</keyword>
<feature type="region of interest" description="Disordered" evidence="2">
    <location>
        <begin position="225"/>
        <end position="263"/>
    </location>
</feature>
<feature type="domain" description="CENP-V/GFA" evidence="4">
    <location>
        <begin position="102"/>
        <end position="233"/>
    </location>
</feature>
<protein>
    <recommendedName>
        <fullName evidence="7">CCHC-type domain-containing protein</fullName>
    </recommendedName>
</protein>
<evidence type="ECO:0000259" key="3">
    <source>
        <dbReference type="PROSITE" id="PS50158"/>
    </source>
</evidence>
<reference evidence="5 6" key="1">
    <citation type="submission" date="2019-05" db="EMBL/GenBank/DDBJ databases">
        <title>The compact genome of Giardia muris reveals important steps in the evolution of intestinal protozoan parasites.</title>
        <authorList>
            <person name="Xu F."/>
            <person name="Jimenez-Gonzalez A."/>
            <person name="Einarsson E."/>
            <person name="Astvaldsson A."/>
            <person name="Peirasmaki D."/>
            <person name="Eckmann L."/>
            <person name="Andersson J.O."/>
            <person name="Svard S.G."/>
            <person name="Jerlstrom-Hultqvist J."/>
        </authorList>
    </citation>
    <scope>NUCLEOTIDE SEQUENCE [LARGE SCALE GENOMIC DNA]</scope>
    <source>
        <strain evidence="5 6">Roberts-Thomson</strain>
    </source>
</reference>
<feature type="domain" description="CCHC-type" evidence="3">
    <location>
        <begin position="60"/>
        <end position="73"/>
    </location>
</feature>
<keyword evidence="1" id="KW-0863">Zinc-finger</keyword>
<evidence type="ECO:0008006" key="7">
    <source>
        <dbReference type="Google" id="ProtNLM"/>
    </source>
</evidence>
<accession>A0A4Z1T7X8</accession>
<dbReference type="GO" id="GO:0003676">
    <property type="term" value="F:nucleic acid binding"/>
    <property type="evidence" value="ECO:0007669"/>
    <property type="project" value="InterPro"/>
</dbReference>
<dbReference type="OrthoDB" id="3863715at2759"/>
<dbReference type="InterPro" id="IPR001878">
    <property type="entry name" value="Znf_CCHC"/>
</dbReference>
<evidence type="ECO:0000256" key="2">
    <source>
        <dbReference type="SAM" id="MobiDB-lite"/>
    </source>
</evidence>
<feature type="region of interest" description="Disordered" evidence="2">
    <location>
        <begin position="1"/>
        <end position="42"/>
    </location>
</feature>
<evidence type="ECO:0000313" key="6">
    <source>
        <dbReference type="Proteomes" id="UP000315496"/>
    </source>
</evidence>
<dbReference type="SMART" id="SM00343">
    <property type="entry name" value="ZnF_C2HC"/>
    <property type="match status" value="4"/>
</dbReference>
<comment type="caution">
    <text evidence="5">The sequence shown here is derived from an EMBL/GenBank/DDBJ whole genome shotgun (WGS) entry which is preliminary data.</text>
</comment>
<name>A0A4Z1T7X8_GIAMU</name>
<organism evidence="5 6">
    <name type="scientific">Giardia muris</name>
    <dbReference type="NCBI Taxonomy" id="5742"/>
    <lineage>
        <taxon>Eukaryota</taxon>
        <taxon>Metamonada</taxon>
        <taxon>Diplomonadida</taxon>
        <taxon>Hexamitidae</taxon>
        <taxon>Giardiinae</taxon>
        <taxon>Giardia</taxon>
    </lineage>
</organism>
<evidence type="ECO:0000259" key="4">
    <source>
        <dbReference type="PROSITE" id="PS51891"/>
    </source>
</evidence>
<evidence type="ECO:0000313" key="5">
    <source>
        <dbReference type="EMBL" id="TNJ30203.1"/>
    </source>
</evidence>
<dbReference type="GO" id="GO:0008270">
    <property type="term" value="F:zinc ion binding"/>
    <property type="evidence" value="ECO:0007669"/>
    <property type="project" value="UniProtKB-KW"/>
</dbReference>
<sequence length="263" mass="30062">MDDAPYGERSGGDADAYTDADPTTMSQTESHLSLESLTSAEGPTGNRSWRYFDLDVGRHCTECGQLGHTRDECAHQRNRPLVCFLCGERHSFSSCPDKCCPFCGLGSCECRKSLRTQSLLNIVSPDKLAHNYIAECYRCGGKHSGLFCPLMSVMKRCKFCFREHMSEDCPELYKQKKREKIIGKTCCFNCGSHKHYWYECRMRKIGAQWGRRFRREEMLAIYRLQDSTPTPSQDSEEKRWTPSKGSGSSALKKNWKPRNDITS</sequence>
<dbReference type="PROSITE" id="PS51891">
    <property type="entry name" value="CENP_V_GFA"/>
    <property type="match status" value="1"/>
</dbReference>
<dbReference type="EMBL" id="VDLU01000001">
    <property type="protein sequence ID" value="TNJ30203.1"/>
    <property type="molecule type" value="Genomic_DNA"/>
</dbReference>
<dbReference type="VEuPathDB" id="GiardiaDB:GMRT_14256"/>
<keyword evidence="1" id="KW-0862">Zinc</keyword>
<proteinExistence type="predicted"/>
<dbReference type="InterPro" id="IPR006913">
    <property type="entry name" value="CENP-V/GFA"/>
</dbReference>
<dbReference type="GO" id="GO:0016846">
    <property type="term" value="F:carbon-sulfur lyase activity"/>
    <property type="evidence" value="ECO:0007669"/>
    <property type="project" value="InterPro"/>
</dbReference>
<keyword evidence="1" id="KW-0479">Metal-binding</keyword>